<proteinExistence type="inferred from homology"/>
<dbReference type="Gene3D" id="1.10.10.580">
    <property type="entry name" value="Structural maintenance of chromosome 1. Chain E"/>
    <property type="match status" value="1"/>
</dbReference>
<name>A0A3S9SVJ2_9FIRM</name>
<dbReference type="HAMAP" id="MF_01805">
    <property type="entry name" value="ScpA"/>
    <property type="match status" value="1"/>
</dbReference>
<comment type="subunit">
    <text evidence="3">Component of a cohesin-like complex composed of ScpA, ScpB and the Smc homodimer, in which ScpA and ScpB bind to the head domain of Smc. The presence of the three proteins is required for the association of the complex with DNA.</text>
</comment>
<dbReference type="KEGG" id="aft:BBF96_02310"/>
<keyword evidence="3" id="KW-0131">Cell cycle</keyword>
<dbReference type="Proteomes" id="UP000267250">
    <property type="component" value="Chromosome"/>
</dbReference>
<dbReference type="AlphaFoldDB" id="A0A3S9SVJ2"/>
<dbReference type="GO" id="GO:0005737">
    <property type="term" value="C:cytoplasm"/>
    <property type="evidence" value="ECO:0007669"/>
    <property type="project" value="UniProtKB-SubCell"/>
</dbReference>
<keyword evidence="1 3" id="KW-0159">Chromosome partition</keyword>
<evidence type="ECO:0000256" key="1">
    <source>
        <dbReference type="ARBA" id="ARBA00022829"/>
    </source>
</evidence>
<accession>A0A3S9SVJ2</accession>
<gene>
    <name evidence="3" type="primary">scpA</name>
    <name evidence="4" type="ORF">BBF96_02310</name>
</gene>
<evidence type="ECO:0000256" key="3">
    <source>
        <dbReference type="HAMAP-Rule" id="MF_01805"/>
    </source>
</evidence>
<dbReference type="GO" id="GO:0051301">
    <property type="term" value="P:cell division"/>
    <property type="evidence" value="ECO:0007669"/>
    <property type="project" value="UniProtKB-KW"/>
</dbReference>
<reference evidence="4 5" key="1">
    <citation type="submission" date="2016-07" db="EMBL/GenBank/DDBJ databases">
        <title>Genome and transcriptome analysis of iron-reducing fermentative bacteria Anoxybacter fermentans.</title>
        <authorList>
            <person name="Zeng X."/>
            <person name="Shao Z."/>
        </authorList>
    </citation>
    <scope>NUCLEOTIDE SEQUENCE [LARGE SCALE GENOMIC DNA]</scope>
    <source>
        <strain evidence="4 5">DY22613</strain>
    </source>
</reference>
<comment type="function">
    <text evidence="3">Participates in chromosomal partition during cell division. May act via the formation of a condensin-like complex containing Smc and ScpB that pull DNA away from mid-cell into both cell halves.</text>
</comment>
<comment type="similarity">
    <text evidence="3">Belongs to the ScpA family.</text>
</comment>
<evidence type="ECO:0000313" key="5">
    <source>
        <dbReference type="Proteomes" id="UP000267250"/>
    </source>
</evidence>
<dbReference type="Pfam" id="PF02616">
    <property type="entry name" value="SMC_ScpA"/>
    <property type="match status" value="1"/>
</dbReference>
<evidence type="ECO:0000313" key="4">
    <source>
        <dbReference type="EMBL" id="AZR72326.1"/>
    </source>
</evidence>
<keyword evidence="5" id="KW-1185">Reference proteome</keyword>
<comment type="subcellular location">
    <subcellularLocation>
        <location evidence="3">Cytoplasm</location>
    </subcellularLocation>
    <text evidence="3">Associated with two foci at the outer edges of the nucleoid region in young cells, and at four foci within both cell halves in older cells.</text>
</comment>
<dbReference type="EMBL" id="CP016379">
    <property type="protein sequence ID" value="AZR72326.1"/>
    <property type="molecule type" value="Genomic_DNA"/>
</dbReference>
<dbReference type="InterPro" id="IPR023093">
    <property type="entry name" value="ScpA-like_C"/>
</dbReference>
<dbReference type="Gene3D" id="6.10.250.2410">
    <property type="match status" value="1"/>
</dbReference>
<protein>
    <recommendedName>
        <fullName evidence="2 3">Segregation and condensation protein A</fullName>
    </recommendedName>
</protein>
<organism evidence="4 5">
    <name type="scientific">Anoxybacter fermentans</name>
    <dbReference type="NCBI Taxonomy" id="1323375"/>
    <lineage>
        <taxon>Bacteria</taxon>
        <taxon>Bacillati</taxon>
        <taxon>Bacillota</taxon>
        <taxon>Clostridia</taxon>
        <taxon>Halanaerobiales</taxon>
        <taxon>Anoxybacter</taxon>
    </lineage>
</organism>
<keyword evidence="3" id="KW-0963">Cytoplasm</keyword>
<sequence>MEYQVNLGFFEGPLDLLFHLVKKNKLEINNISLAAVTEQYLAYIRKMQELDLDFAGDFLVTAAQLMELKSRTLLPSYQEKGDDKKAQPHELVTKLLEYKKFKELASQLREREENRGLFFTRDNEKLIDEIVSDLPEFNPLENVTLDDFREAFIKALRDAAKREKALKEAKEDDQPEFRVEEISIKDKLLELEAIIEESSGWITFGELFSTTTSRIEVVVTFLALLELIKLKKIKVSQNQLYGEILICREG</sequence>
<dbReference type="PANTHER" id="PTHR33969:SF2">
    <property type="entry name" value="SEGREGATION AND CONDENSATION PROTEIN A"/>
    <property type="match status" value="1"/>
</dbReference>
<dbReference type="InterPro" id="IPR003768">
    <property type="entry name" value="ScpA"/>
</dbReference>
<evidence type="ECO:0000256" key="2">
    <source>
        <dbReference type="ARBA" id="ARBA00044777"/>
    </source>
</evidence>
<keyword evidence="3" id="KW-0132">Cell division</keyword>
<dbReference type="GO" id="GO:0006260">
    <property type="term" value="P:DNA replication"/>
    <property type="evidence" value="ECO:0007669"/>
    <property type="project" value="UniProtKB-UniRule"/>
</dbReference>
<dbReference type="GO" id="GO:0007059">
    <property type="term" value="P:chromosome segregation"/>
    <property type="evidence" value="ECO:0007669"/>
    <property type="project" value="UniProtKB-UniRule"/>
</dbReference>
<dbReference type="OrthoDB" id="9811016at2"/>
<dbReference type="PANTHER" id="PTHR33969">
    <property type="entry name" value="SEGREGATION AND CONDENSATION PROTEIN A"/>
    <property type="match status" value="1"/>
</dbReference>
<dbReference type="RefSeq" id="WP_127015659.1">
    <property type="nucleotide sequence ID" value="NZ_CP016379.1"/>
</dbReference>